<comment type="caution">
    <text evidence="9">The sequence shown here is derived from an EMBL/GenBank/DDBJ whole genome shotgun (WGS) entry which is preliminary data.</text>
</comment>
<evidence type="ECO:0000256" key="6">
    <source>
        <dbReference type="SAM" id="MobiDB-lite"/>
    </source>
</evidence>
<dbReference type="CDD" id="cd00839">
    <property type="entry name" value="MPP_PAPs"/>
    <property type="match status" value="1"/>
</dbReference>
<feature type="domain" description="Calcineurin-like phosphoesterase" evidence="7">
    <location>
        <begin position="209"/>
        <end position="433"/>
    </location>
</feature>
<dbReference type="InterPro" id="IPR029052">
    <property type="entry name" value="Metallo-depent_PP-like"/>
</dbReference>
<evidence type="ECO:0000256" key="4">
    <source>
        <dbReference type="ARBA" id="ARBA00023180"/>
    </source>
</evidence>
<feature type="compositionally biased region" description="Low complexity" evidence="6">
    <location>
        <begin position="615"/>
        <end position="630"/>
    </location>
</feature>
<sequence length="637" mass="68747">MLRVVIFSALIAAAASMTDDDGWLNPQYRRNLIVEVGAAAYSHQTVACDPKAVGSVAACFSQSIPAVGNVDFPWGSPQIAYPTDGSPWGVHLTGPYPDGRTYLLSWYTGAATVGANLTKPNTSALKTVAVLTKGGTSYRFSGSVITYLRTYSDPALANYQYLSPYIHHVLLTGLTPRTTYRYQLAGRDGRLAGGYSFTTLPLTTNVYPLRIGLIADVGQTVNSSATRDHLAANRPQVVLHVGDNSYSDNYNAGNPNLTDGKGTNQNRWDSHAQLWQSLFSAVPVLNCAGNHELEMSGISAFINSTTSSFSFPSNYPFQSYAARFPAPGTPAASLGAITPALYYSTVIAGAVTLITLNNYIPFQPGSPQHSWALAEFAKVDRAKTPWLFVQFHAPPYHTYFVHYKEMECFMSVWEDVFYNYGVDLVLSGHVHAYERTHPLYKYRPDSCGPVYLTIGDGGNVEGPYRNFVDELNPATNKTYCESLNYGGVGPVAMSSSAPTAWGPAYQRMSHPPGCPTLSFQPPSGVAGGLPLLLLNNTSASSNTSSATSTPNTPPLGFCQSSQPVWSAYRDPSFGHAILDLLSPSTARFRWFKNLEGNAVARDDVVLERLDSCTNRGGPQAGSGSSSISGGRRARMMA</sequence>
<evidence type="ECO:0000313" key="9">
    <source>
        <dbReference type="EMBL" id="GFR53263.1"/>
    </source>
</evidence>
<accession>A0AAD3E4E8</accession>
<proteinExistence type="inferred from homology"/>
<evidence type="ECO:0000256" key="1">
    <source>
        <dbReference type="ARBA" id="ARBA00008723"/>
    </source>
</evidence>
<dbReference type="PANTHER" id="PTHR22953">
    <property type="entry name" value="ACID PHOSPHATASE RELATED"/>
    <property type="match status" value="1"/>
</dbReference>
<comment type="similarity">
    <text evidence="1 5">Belongs to the metallophosphoesterase superfamily. Purple acid phosphatase family.</text>
</comment>
<evidence type="ECO:0000256" key="3">
    <source>
        <dbReference type="ARBA" id="ARBA00022801"/>
    </source>
</evidence>
<feature type="signal peptide" evidence="5">
    <location>
        <begin position="1"/>
        <end position="16"/>
    </location>
</feature>
<dbReference type="InterPro" id="IPR015914">
    <property type="entry name" value="PAPs_N"/>
</dbReference>
<dbReference type="InterPro" id="IPR041792">
    <property type="entry name" value="MPP_PAP"/>
</dbReference>
<reference evidence="9 10" key="1">
    <citation type="journal article" date="2021" name="Sci. Rep.">
        <title>Genome sequencing of the multicellular alga Astrephomene provides insights into convergent evolution of germ-soma differentiation.</title>
        <authorList>
            <person name="Yamashita S."/>
            <person name="Yamamoto K."/>
            <person name="Matsuzaki R."/>
            <person name="Suzuki S."/>
            <person name="Yamaguchi H."/>
            <person name="Hirooka S."/>
            <person name="Minakuchi Y."/>
            <person name="Miyagishima S."/>
            <person name="Kawachi M."/>
            <person name="Toyoda A."/>
            <person name="Nozaki H."/>
        </authorList>
    </citation>
    <scope>NUCLEOTIDE SEQUENCE [LARGE SCALE GENOMIC DNA]</scope>
    <source>
        <strain evidence="9 10">NIES-4017</strain>
    </source>
</reference>
<keyword evidence="4" id="KW-0325">Glycoprotein</keyword>
<evidence type="ECO:0000256" key="5">
    <source>
        <dbReference type="RuleBase" id="RU361203"/>
    </source>
</evidence>
<dbReference type="AlphaFoldDB" id="A0AAD3E4E8"/>
<dbReference type="Gene3D" id="3.60.21.10">
    <property type="match status" value="2"/>
</dbReference>
<dbReference type="SUPFAM" id="SSF56300">
    <property type="entry name" value="Metallo-dependent phosphatases"/>
    <property type="match status" value="1"/>
</dbReference>
<dbReference type="InterPro" id="IPR004843">
    <property type="entry name" value="Calcineurin-like_PHP"/>
</dbReference>
<dbReference type="GO" id="GO:0003993">
    <property type="term" value="F:acid phosphatase activity"/>
    <property type="evidence" value="ECO:0007669"/>
    <property type="project" value="UniProtKB-EC"/>
</dbReference>
<keyword evidence="3 5" id="KW-0378">Hydrolase</keyword>
<dbReference type="Pfam" id="PF16656">
    <property type="entry name" value="Pur_ac_phosph_N"/>
    <property type="match status" value="1"/>
</dbReference>
<dbReference type="EC" id="3.1.3.2" evidence="5"/>
<protein>
    <recommendedName>
        <fullName evidence="5">Purple acid phosphatase</fullName>
        <ecNumber evidence="5">3.1.3.2</ecNumber>
    </recommendedName>
</protein>
<feature type="chain" id="PRO_5041778438" description="Purple acid phosphatase" evidence="5">
    <location>
        <begin position="17"/>
        <end position="637"/>
    </location>
</feature>
<evidence type="ECO:0000313" key="10">
    <source>
        <dbReference type="Proteomes" id="UP001054857"/>
    </source>
</evidence>
<dbReference type="Gene3D" id="2.60.40.380">
    <property type="entry name" value="Purple acid phosphatase-like, N-terminal"/>
    <property type="match status" value="1"/>
</dbReference>
<evidence type="ECO:0000259" key="8">
    <source>
        <dbReference type="Pfam" id="PF16656"/>
    </source>
</evidence>
<dbReference type="GO" id="GO:0046872">
    <property type="term" value="F:metal ion binding"/>
    <property type="evidence" value="ECO:0007669"/>
    <property type="project" value="InterPro"/>
</dbReference>
<feature type="region of interest" description="Disordered" evidence="6">
    <location>
        <begin position="612"/>
        <end position="637"/>
    </location>
</feature>
<evidence type="ECO:0000256" key="2">
    <source>
        <dbReference type="ARBA" id="ARBA00022729"/>
    </source>
</evidence>
<evidence type="ECO:0000259" key="7">
    <source>
        <dbReference type="Pfam" id="PF00149"/>
    </source>
</evidence>
<dbReference type="EMBL" id="BMAR01000117">
    <property type="protein sequence ID" value="GFR53263.1"/>
    <property type="molecule type" value="Genomic_DNA"/>
</dbReference>
<feature type="domain" description="Purple acid phosphatase N-terminal" evidence="8">
    <location>
        <begin position="87"/>
        <end position="199"/>
    </location>
</feature>
<dbReference type="SUPFAM" id="SSF49363">
    <property type="entry name" value="Purple acid phosphatase, N-terminal domain"/>
    <property type="match status" value="1"/>
</dbReference>
<dbReference type="InterPro" id="IPR008963">
    <property type="entry name" value="Purple_acid_Pase-like_N"/>
</dbReference>
<gene>
    <name evidence="9" type="ORF">Agub_g16045</name>
</gene>
<comment type="catalytic activity">
    <reaction evidence="5">
        <text>a phosphate monoester + H2O = an alcohol + phosphate</text>
        <dbReference type="Rhea" id="RHEA:15017"/>
        <dbReference type="ChEBI" id="CHEBI:15377"/>
        <dbReference type="ChEBI" id="CHEBI:30879"/>
        <dbReference type="ChEBI" id="CHEBI:43474"/>
        <dbReference type="ChEBI" id="CHEBI:67140"/>
        <dbReference type="EC" id="3.1.3.2"/>
    </reaction>
</comment>
<dbReference type="Proteomes" id="UP001054857">
    <property type="component" value="Unassembled WGS sequence"/>
</dbReference>
<name>A0AAD3E4E8_9CHLO</name>
<organism evidence="9 10">
    <name type="scientific">Astrephomene gubernaculifera</name>
    <dbReference type="NCBI Taxonomy" id="47775"/>
    <lineage>
        <taxon>Eukaryota</taxon>
        <taxon>Viridiplantae</taxon>
        <taxon>Chlorophyta</taxon>
        <taxon>core chlorophytes</taxon>
        <taxon>Chlorophyceae</taxon>
        <taxon>CS clade</taxon>
        <taxon>Chlamydomonadales</taxon>
        <taxon>Astrephomenaceae</taxon>
        <taxon>Astrephomene</taxon>
    </lineage>
</organism>
<dbReference type="PANTHER" id="PTHR22953:SF153">
    <property type="entry name" value="PURPLE ACID PHOSPHATASE"/>
    <property type="match status" value="1"/>
</dbReference>
<dbReference type="Pfam" id="PF00149">
    <property type="entry name" value="Metallophos"/>
    <property type="match status" value="1"/>
</dbReference>
<keyword evidence="10" id="KW-1185">Reference proteome</keyword>
<dbReference type="InterPro" id="IPR039331">
    <property type="entry name" value="PAPs-like"/>
</dbReference>
<keyword evidence="2 5" id="KW-0732">Signal</keyword>